<sequence>MSKVMAMRRMPTMKKLQKVNGTEKMFKFKPQIKNNRKINNDHLEAGPSDMSASNIDNYQEGVNEIEMQTRKELQNLIGQCCPTDMDKYEILKKRNQIMNKGRVIDTDYRTADSKIGTSENMCSELEYYTRIVQKRVSPYECDEHGSFDINLMVKDFERSAADQVYPLPHELRTEECLIKTLRYLFINIVTNVPEDTHSQESWYDFVWHRTRSIRKELMQQGINTKEAVQIFEACARFHIFVSYKLCNLNAIAFSQKLNNEHLSKSMHSIRHCYEDLAKENIFCENEVEFACYDLLMNLHDSKVLSKTNRFRREIMESEKMKMTIRLVKEYQSNNYVKFFQIVKNECDFLQSCLLHRYFAEFRLRAMKIILKAYNNCTMHLEYLTDILAIDDYCDTMKLASLYHLEYSKTDPMLLVLGRSDITEIEQEEEYTHDIWIGGKLTGELAAVLLGTTDLENPVFPEMSISFDNNDCYNNDVVIKNYLEGSKMDPEKAKLLNEKRFKEKTIGDCVQVLLNFTTQNVKIDLIKNAFQYEIQVRSCVKAISNEVNIIFEEKRNNFIQDVCKNVYFEEKARTLRNLEIKKKELINLYTEKFSNDLLENVLKSNIKKICEESINTELKYSLDSEIVSITNHLVFYTLYNTREELLKTISLEVYKSDVYEIRKALKRIKKRRINRIVMKCAMFWINTARENIERKRYEAKVLSTLPKRPPKIPTSEVVKKFCMKRGHIYQDENMPFKSQLIFKKRRKSEDIIKELDEIKLHHKLKEFVDKRRKRLALKAFNIWLYNTKLLIKRRQILNIFGVRESKNNKFILDF</sequence>
<dbReference type="Gene3D" id="1.25.40.990">
    <property type="match status" value="1"/>
</dbReference>
<organism evidence="2 3">
    <name type="scientific">Parastrongyloides trichosuri</name>
    <name type="common">Possum-specific nematode worm</name>
    <dbReference type="NCBI Taxonomy" id="131310"/>
    <lineage>
        <taxon>Eukaryota</taxon>
        <taxon>Metazoa</taxon>
        <taxon>Ecdysozoa</taxon>
        <taxon>Nematoda</taxon>
        <taxon>Chromadorea</taxon>
        <taxon>Rhabditida</taxon>
        <taxon>Tylenchina</taxon>
        <taxon>Panagrolaimomorpha</taxon>
        <taxon>Strongyloidoidea</taxon>
        <taxon>Strongyloididae</taxon>
        <taxon>Parastrongyloides</taxon>
    </lineage>
</organism>
<keyword evidence="2" id="KW-1185">Reference proteome</keyword>
<dbReference type="GO" id="GO:0070390">
    <property type="term" value="C:transcription export complex 2"/>
    <property type="evidence" value="ECO:0007669"/>
    <property type="project" value="TreeGrafter"/>
</dbReference>
<dbReference type="STRING" id="131310.A0A0N4ZYC9"/>
<evidence type="ECO:0000313" key="2">
    <source>
        <dbReference type="Proteomes" id="UP000038045"/>
    </source>
</evidence>
<feature type="domain" description="SAC3/GANP/THP3 conserved" evidence="1">
    <location>
        <begin position="121"/>
        <end position="407"/>
    </location>
</feature>
<evidence type="ECO:0000259" key="1">
    <source>
        <dbReference type="Pfam" id="PF03399"/>
    </source>
</evidence>
<protein>
    <submittedName>
        <fullName evidence="3">SAC3_GANP domain-containing protein</fullName>
    </submittedName>
</protein>
<name>A0A0N4ZYC9_PARTI</name>
<dbReference type="InterPro" id="IPR005062">
    <property type="entry name" value="SAC3/GANP/THP3_conserved"/>
</dbReference>
<evidence type="ECO:0000313" key="3">
    <source>
        <dbReference type="WBParaSite" id="PTRK_0001380000.1"/>
    </source>
</evidence>
<dbReference type="GO" id="GO:0005737">
    <property type="term" value="C:cytoplasm"/>
    <property type="evidence" value="ECO:0007669"/>
    <property type="project" value="TreeGrafter"/>
</dbReference>
<accession>A0A0N4ZYC9</accession>
<dbReference type="AlphaFoldDB" id="A0A0N4ZYC9"/>
<dbReference type="GO" id="GO:0006406">
    <property type="term" value="P:mRNA export from nucleus"/>
    <property type="evidence" value="ECO:0007669"/>
    <property type="project" value="TreeGrafter"/>
</dbReference>
<dbReference type="WBParaSite" id="PTRK_0001380000.1">
    <property type="protein sequence ID" value="PTRK_0001380000.1"/>
    <property type="gene ID" value="PTRK_0001380000"/>
</dbReference>
<dbReference type="InterPro" id="IPR045107">
    <property type="entry name" value="SAC3/GANP/THP3"/>
</dbReference>
<dbReference type="PANTHER" id="PTHR12436:SF3">
    <property type="entry name" value="GERMINAL-CENTER ASSOCIATED NUCLEAR PROTEIN"/>
    <property type="match status" value="1"/>
</dbReference>
<dbReference type="PANTHER" id="PTHR12436">
    <property type="entry name" value="80 KDA MCM3-ASSOCIATED PROTEIN"/>
    <property type="match status" value="1"/>
</dbReference>
<proteinExistence type="predicted"/>
<dbReference type="Pfam" id="PF03399">
    <property type="entry name" value="SAC3_GANP"/>
    <property type="match status" value="1"/>
</dbReference>
<dbReference type="Proteomes" id="UP000038045">
    <property type="component" value="Unplaced"/>
</dbReference>
<reference evidence="3" key="1">
    <citation type="submission" date="2017-02" db="UniProtKB">
        <authorList>
            <consortium name="WormBaseParasite"/>
        </authorList>
    </citation>
    <scope>IDENTIFICATION</scope>
</reference>